<protein>
    <submittedName>
        <fullName evidence="2">Uncharacterized protein</fullName>
    </submittedName>
</protein>
<proteinExistence type="predicted"/>
<evidence type="ECO:0000313" key="2">
    <source>
        <dbReference type="EMBL" id="KAE9962854.1"/>
    </source>
</evidence>
<dbReference type="Proteomes" id="UP000433883">
    <property type="component" value="Unassembled WGS sequence"/>
</dbReference>
<organism evidence="2 3">
    <name type="scientific">Venturia inaequalis</name>
    <name type="common">Apple scab fungus</name>
    <dbReference type="NCBI Taxonomy" id="5025"/>
    <lineage>
        <taxon>Eukaryota</taxon>
        <taxon>Fungi</taxon>
        <taxon>Dikarya</taxon>
        <taxon>Ascomycota</taxon>
        <taxon>Pezizomycotina</taxon>
        <taxon>Dothideomycetes</taxon>
        <taxon>Pleosporomycetidae</taxon>
        <taxon>Venturiales</taxon>
        <taxon>Venturiaceae</taxon>
        <taxon>Venturia</taxon>
    </lineage>
</organism>
<sequence>MQTPSLNMSQPTRKRAVSTILEDADQSKRRKIESQNNENKTFFSLPREIRQKILTKVLADALVEDFALMDILTFFRFELQHPSQFHPTRNHVKGPHLSDAASTLSEVHATIKEDIPYVLEKQLVQIEGYYDDWNASGNVWDYKKTDFWKEAARRWMPTLYSYVDTDPKKPLRRLHQILGSIDPADAGCWKKFKRHTSWYAFPWHADVRSIPTDESDQEDEDTEDAEKLLHVDGKCDCGQIAKK</sequence>
<evidence type="ECO:0000313" key="3">
    <source>
        <dbReference type="Proteomes" id="UP000433883"/>
    </source>
</evidence>
<dbReference type="AlphaFoldDB" id="A0A8H3U604"/>
<comment type="caution">
    <text evidence="2">The sequence shown here is derived from an EMBL/GenBank/DDBJ whole genome shotgun (WGS) entry which is preliminary data.</text>
</comment>
<dbReference type="EMBL" id="WNWQ01000951">
    <property type="protein sequence ID" value="KAE9962854.1"/>
    <property type="molecule type" value="Genomic_DNA"/>
</dbReference>
<gene>
    <name evidence="2" type="ORF">BLS_009952</name>
</gene>
<reference evidence="2 3" key="1">
    <citation type="submission" date="2019-11" db="EMBL/GenBank/DDBJ databases">
        <title>Venturia inaequalis Genome Resource.</title>
        <authorList>
            <person name="Lichtner F.J."/>
        </authorList>
    </citation>
    <scope>NUCLEOTIDE SEQUENCE [LARGE SCALE GENOMIC DNA]</scope>
    <source>
        <strain evidence="2">Bline_iso_100314</strain>
    </source>
</reference>
<name>A0A8H3U604_VENIN</name>
<feature type="region of interest" description="Disordered" evidence="1">
    <location>
        <begin position="1"/>
        <end position="35"/>
    </location>
</feature>
<feature type="compositionally biased region" description="Polar residues" evidence="1">
    <location>
        <begin position="1"/>
        <end position="11"/>
    </location>
</feature>
<evidence type="ECO:0000256" key="1">
    <source>
        <dbReference type="SAM" id="MobiDB-lite"/>
    </source>
</evidence>
<accession>A0A8H3U604</accession>